<dbReference type="RefSeq" id="XP_007732717.1">
    <property type="nucleotide sequence ID" value="XM_007734527.1"/>
</dbReference>
<dbReference type="AlphaFoldDB" id="W9Y4L7"/>
<comment type="caution">
    <text evidence="3">The sequence shown here is derived from an EMBL/GenBank/DDBJ whole genome shotgun (WGS) entry which is preliminary data.</text>
</comment>
<dbReference type="GeneID" id="19168517"/>
<accession>W9Y4L7</accession>
<dbReference type="STRING" id="1182542.W9Y4L7"/>
<name>W9Y4L7_9EURO</name>
<feature type="compositionally biased region" description="Polar residues" evidence="2">
    <location>
        <begin position="1"/>
        <end position="11"/>
    </location>
</feature>
<keyword evidence="1" id="KW-0175">Coiled coil</keyword>
<organism evidence="3 4">
    <name type="scientific">Capronia epimyces CBS 606.96</name>
    <dbReference type="NCBI Taxonomy" id="1182542"/>
    <lineage>
        <taxon>Eukaryota</taxon>
        <taxon>Fungi</taxon>
        <taxon>Dikarya</taxon>
        <taxon>Ascomycota</taxon>
        <taxon>Pezizomycotina</taxon>
        <taxon>Eurotiomycetes</taxon>
        <taxon>Chaetothyriomycetidae</taxon>
        <taxon>Chaetothyriales</taxon>
        <taxon>Herpotrichiellaceae</taxon>
        <taxon>Capronia</taxon>
    </lineage>
</organism>
<dbReference type="HOGENOM" id="CLU_1610542_0_0_1"/>
<feature type="coiled-coil region" evidence="1">
    <location>
        <begin position="65"/>
        <end position="92"/>
    </location>
</feature>
<evidence type="ECO:0000256" key="2">
    <source>
        <dbReference type="SAM" id="MobiDB-lite"/>
    </source>
</evidence>
<sequence length="165" mass="18551">MSPPSLSTLTSDALVHESHSPSNVHGADSTDKTTSRAKKKKSRYQTMPDEVDQAITTIYRELESVQELRLEIKLLQDKLQAAEQARQILEGRLALERSSREEAVSLRDAEIVSLKQQIQAITSAHDAQVQENNLLKQHKEEQNSIQAKLDEIQALKSSLRRLLGD</sequence>
<keyword evidence="4" id="KW-1185">Reference proteome</keyword>
<proteinExistence type="predicted"/>
<gene>
    <name evidence="3" type="ORF">A1O3_04398</name>
</gene>
<evidence type="ECO:0000313" key="3">
    <source>
        <dbReference type="EMBL" id="EXJ87438.1"/>
    </source>
</evidence>
<reference evidence="3 4" key="1">
    <citation type="submission" date="2013-03" db="EMBL/GenBank/DDBJ databases">
        <title>The Genome Sequence of Capronia epimyces CBS 606.96.</title>
        <authorList>
            <consortium name="The Broad Institute Genomics Platform"/>
            <person name="Cuomo C."/>
            <person name="de Hoog S."/>
            <person name="Gorbushina A."/>
            <person name="Walker B."/>
            <person name="Young S.K."/>
            <person name="Zeng Q."/>
            <person name="Gargeya S."/>
            <person name="Fitzgerald M."/>
            <person name="Haas B."/>
            <person name="Abouelleil A."/>
            <person name="Allen A.W."/>
            <person name="Alvarado L."/>
            <person name="Arachchi H.M."/>
            <person name="Berlin A.M."/>
            <person name="Chapman S.B."/>
            <person name="Gainer-Dewar J."/>
            <person name="Goldberg J."/>
            <person name="Griggs A."/>
            <person name="Gujja S."/>
            <person name="Hansen M."/>
            <person name="Howarth C."/>
            <person name="Imamovic A."/>
            <person name="Ireland A."/>
            <person name="Larimer J."/>
            <person name="McCowan C."/>
            <person name="Murphy C."/>
            <person name="Pearson M."/>
            <person name="Poon T.W."/>
            <person name="Priest M."/>
            <person name="Roberts A."/>
            <person name="Saif S."/>
            <person name="Shea T."/>
            <person name="Sisk P."/>
            <person name="Sykes S."/>
            <person name="Wortman J."/>
            <person name="Nusbaum C."/>
            <person name="Birren B."/>
        </authorList>
    </citation>
    <scope>NUCLEOTIDE SEQUENCE [LARGE SCALE GENOMIC DNA]</scope>
    <source>
        <strain evidence="3 4">CBS 606.96</strain>
    </source>
</reference>
<dbReference type="EMBL" id="AMGY01000003">
    <property type="protein sequence ID" value="EXJ87438.1"/>
    <property type="molecule type" value="Genomic_DNA"/>
</dbReference>
<feature type="region of interest" description="Disordered" evidence="2">
    <location>
        <begin position="1"/>
        <end position="47"/>
    </location>
</feature>
<protein>
    <submittedName>
        <fullName evidence="3">Uncharacterized protein</fullName>
    </submittedName>
</protein>
<dbReference type="OrthoDB" id="336088at2759"/>
<evidence type="ECO:0000313" key="4">
    <source>
        <dbReference type="Proteomes" id="UP000019478"/>
    </source>
</evidence>
<evidence type="ECO:0000256" key="1">
    <source>
        <dbReference type="SAM" id="Coils"/>
    </source>
</evidence>
<dbReference type="Proteomes" id="UP000019478">
    <property type="component" value="Unassembled WGS sequence"/>
</dbReference>